<feature type="domain" description="AB hydrolase-1" evidence="2">
    <location>
        <begin position="31"/>
        <end position="251"/>
    </location>
</feature>
<keyword evidence="4" id="KW-1185">Reference proteome</keyword>
<accession>A0ABS4XK79</accession>
<dbReference type="Gene3D" id="3.40.50.1820">
    <property type="entry name" value="alpha/beta hydrolase"/>
    <property type="match status" value="1"/>
</dbReference>
<comment type="caution">
    <text evidence="3">The sequence shown here is derived from an EMBL/GenBank/DDBJ whole genome shotgun (WGS) entry which is preliminary data.</text>
</comment>
<dbReference type="InterPro" id="IPR050471">
    <property type="entry name" value="AB_hydrolase"/>
</dbReference>
<keyword evidence="1" id="KW-0560">Oxidoreductase</keyword>
<organism evidence="3 4">
    <name type="scientific">Paeniglutamicibacter kerguelensis</name>
    <dbReference type="NCBI Taxonomy" id="254788"/>
    <lineage>
        <taxon>Bacteria</taxon>
        <taxon>Bacillati</taxon>
        <taxon>Actinomycetota</taxon>
        <taxon>Actinomycetes</taxon>
        <taxon>Micrococcales</taxon>
        <taxon>Micrococcaceae</taxon>
        <taxon>Paeniglutamicibacter</taxon>
    </lineage>
</organism>
<gene>
    <name evidence="3" type="ORF">JOF47_004437</name>
</gene>
<proteinExistence type="predicted"/>
<dbReference type="EC" id="3.1.1.24" evidence="3"/>
<dbReference type="PANTHER" id="PTHR43433">
    <property type="entry name" value="HYDROLASE, ALPHA/BETA FOLD FAMILY PROTEIN"/>
    <property type="match status" value="1"/>
</dbReference>
<dbReference type="EMBL" id="JAGIOF010000004">
    <property type="protein sequence ID" value="MBP2388864.1"/>
    <property type="molecule type" value="Genomic_DNA"/>
</dbReference>
<evidence type="ECO:0000259" key="2">
    <source>
        <dbReference type="Pfam" id="PF00561"/>
    </source>
</evidence>
<name>A0ABS4XK79_9MICC</name>
<dbReference type="GO" id="GO:0047570">
    <property type="term" value="F:3-oxoadipate enol-lactonase activity"/>
    <property type="evidence" value="ECO:0007669"/>
    <property type="project" value="UniProtKB-EC"/>
</dbReference>
<evidence type="ECO:0000313" key="4">
    <source>
        <dbReference type="Proteomes" id="UP001296993"/>
    </source>
</evidence>
<dbReference type="Proteomes" id="UP001296993">
    <property type="component" value="Unassembled WGS sequence"/>
</dbReference>
<dbReference type="SUPFAM" id="SSF53474">
    <property type="entry name" value="alpha/beta-Hydrolases"/>
    <property type="match status" value="1"/>
</dbReference>
<dbReference type="PRINTS" id="PR00412">
    <property type="entry name" value="EPOXHYDRLASE"/>
</dbReference>
<reference evidence="3 4" key="1">
    <citation type="submission" date="2021-03" db="EMBL/GenBank/DDBJ databases">
        <title>Sequencing the genomes of 1000 actinobacteria strains.</title>
        <authorList>
            <person name="Klenk H.-P."/>
        </authorList>
    </citation>
    <scope>NUCLEOTIDE SEQUENCE [LARGE SCALE GENOMIC DNA]</scope>
    <source>
        <strain evidence="3 4">DSM 15797</strain>
    </source>
</reference>
<keyword evidence="3" id="KW-0378">Hydrolase</keyword>
<dbReference type="Pfam" id="PF00561">
    <property type="entry name" value="Abhydrolase_1"/>
    <property type="match status" value="1"/>
</dbReference>
<evidence type="ECO:0000313" key="3">
    <source>
        <dbReference type="EMBL" id="MBP2388864.1"/>
    </source>
</evidence>
<dbReference type="InterPro" id="IPR000639">
    <property type="entry name" value="Epox_hydrolase-like"/>
</dbReference>
<evidence type="ECO:0000256" key="1">
    <source>
        <dbReference type="ARBA" id="ARBA00022559"/>
    </source>
</evidence>
<sequence length="270" mass="28787">MAKTLQKVAGAEGATVAYRQYGQGPRLITVLHSLALDGSWYEPLAEALGEEYRLLAPDFRGHGETARGETAPTLGLVARDIAAMWDAENVESSVTLGISLGGMVAQALTGSFPERVDAQILMATRGAYDEAAARGTLARAAEVRVPNGLEDVEDVTMHRWFGENSTDASNPMVQQARAQFLGAGGNTIAEYFEAMTLVGDFQLDSPPPTLVVGGDDDRSIPRPVVEQLAASIAGAELLFAKGGHLVAFENPQEVAVTVRPFLDSLDCWTR</sequence>
<dbReference type="RefSeq" id="WP_210002794.1">
    <property type="nucleotide sequence ID" value="NZ_BAAAJY010000014.1"/>
</dbReference>
<keyword evidence="1" id="KW-0575">Peroxidase</keyword>
<dbReference type="InterPro" id="IPR000073">
    <property type="entry name" value="AB_hydrolase_1"/>
</dbReference>
<dbReference type="PANTHER" id="PTHR43433:SF1">
    <property type="entry name" value="BLL5160 PROTEIN"/>
    <property type="match status" value="1"/>
</dbReference>
<protein>
    <submittedName>
        <fullName evidence="3">3-oxoadipate enol-lactonase</fullName>
        <ecNumber evidence="3">3.1.1.24</ecNumber>
    </submittedName>
</protein>
<dbReference type="PRINTS" id="PR00111">
    <property type="entry name" value="ABHYDROLASE"/>
</dbReference>
<dbReference type="InterPro" id="IPR029058">
    <property type="entry name" value="AB_hydrolase_fold"/>
</dbReference>